<comment type="similarity">
    <text evidence="1">Belongs to the universal stress protein A family.</text>
</comment>
<dbReference type="PANTHER" id="PTHR46268:SF6">
    <property type="entry name" value="UNIVERSAL STRESS PROTEIN UP12"/>
    <property type="match status" value="1"/>
</dbReference>
<reference evidence="3 4" key="1">
    <citation type="submission" date="2018-03" db="EMBL/GenBank/DDBJ databases">
        <title>Genomic Encyclopedia of Archaeal and Bacterial Type Strains, Phase II (KMG-II): from individual species to whole genera.</title>
        <authorList>
            <person name="Goeker M."/>
        </authorList>
    </citation>
    <scope>NUCLEOTIDE SEQUENCE [LARGE SCALE GENOMIC DNA]</scope>
    <source>
        <strain evidence="3 4">DSM 45348</strain>
    </source>
</reference>
<comment type="caution">
    <text evidence="3">The sequence shown here is derived from an EMBL/GenBank/DDBJ whole genome shotgun (WGS) entry which is preliminary data.</text>
</comment>
<dbReference type="Pfam" id="PF00582">
    <property type="entry name" value="Usp"/>
    <property type="match status" value="2"/>
</dbReference>
<dbReference type="AlphaFoldDB" id="A0A2T0SG53"/>
<dbReference type="InterPro" id="IPR006015">
    <property type="entry name" value="Universal_stress_UspA"/>
</dbReference>
<evidence type="ECO:0000256" key="1">
    <source>
        <dbReference type="ARBA" id="ARBA00008791"/>
    </source>
</evidence>
<dbReference type="SUPFAM" id="SSF52402">
    <property type="entry name" value="Adenine nucleotide alpha hydrolases-like"/>
    <property type="match status" value="2"/>
</dbReference>
<dbReference type="PANTHER" id="PTHR46268">
    <property type="entry name" value="STRESS RESPONSE PROTEIN NHAX"/>
    <property type="match status" value="1"/>
</dbReference>
<evidence type="ECO:0000313" key="4">
    <source>
        <dbReference type="Proteomes" id="UP000239209"/>
    </source>
</evidence>
<dbReference type="Gene3D" id="3.40.50.620">
    <property type="entry name" value="HUPs"/>
    <property type="match status" value="3"/>
</dbReference>
<dbReference type="EMBL" id="PVZG01000002">
    <property type="protein sequence ID" value="PRY32404.1"/>
    <property type="molecule type" value="Genomic_DNA"/>
</dbReference>
<gene>
    <name evidence="3" type="ORF">CLV70_102615</name>
</gene>
<dbReference type="OrthoDB" id="3292873at2"/>
<name>A0A2T0SG53_9ACTN</name>
<dbReference type="Proteomes" id="UP000239209">
    <property type="component" value="Unassembled WGS sequence"/>
</dbReference>
<dbReference type="InterPro" id="IPR006016">
    <property type="entry name" value="UspA"/>
</dbReference>
<dbReference type="InterPro" id="IPR014729">
    <property type="entry name" value="Rossmann-like_a/b/a_fold"/>
</dbReference>
<organism evidence="3 4">
    <name type="scientific">Pseudosporangium ferrugineum</name>
    <dbReference type="NCBI Taxonomy" id="439699"/>
    <lineage>
        <taxon>Bacteria</taxon>
        <taxon>Bacillati</taxon>
        <taxon>Actinomycetota</taxon>
        <taxon>Actinomycetes</taxon>
        <taxon>Micromonosporales</taxon>
        <taxon>Micromonosporaceae</taxon>
        <taxon>Pseudosporangium</taxon>
    </lineage>
</organism>
<protein>
    <submittedName>
        <fullName evidence="3">Nucleotide-binding universal stress UspA family protein</fullName>
    </submittedName>
</protein>
<keyword evidence="4" id="KW-1185">Reference proteome</keyword>
<evidence type="ECO:0000259" key="2">
    <source>
        <dbReference type="Pfam" id="PF00582"/>
    </source>
</evidence>
<proteinExistence type="inferred from homology"/>
<feature type="domain" description="UspA" evidence="2">
    <location>
        <begin position="45"/>
        <end position="168"/>
    </location>
</feature>
<sequence length="290" mass="30602">MSHLDDRRTTRNRYSEAIGRYLGATGYREPVPVPHGRTRSTTGVVLAGVDETPTSYSAVDHAAVQAELRGWDLRLLHVQHGYEIGAAADEASRRLLEHMAERVRAYSPGVAVSTRVAVGAAAPLLLSDAYNANLLVVGHRHHATGTAFGLSVADRVAAHHTGPVMVVRVPGWPPGPGFGTRPIVVGVDDKTPPAVFEYAVDEARVRGSDLIVLHAVARVTADHEPEESHGVTVHRQYVARDPVAALVGASASASAVVVGRRGPGSFAGALLGSVSRALVQQARCPVFLVG</sequence>
<dbReference type="RefSeq" id="WP_158277725.1">
    <property type="nucleotide sequence ID" value="NZ_PVZG01000002.1"/>
</dbReference>
<feature type="domain" description="UspA" evidence="2">
    <location>
        <begin position="230"/>
        <end position="289"/>
    </location>
</feature>
<evidence type="ECO:0000313" key="3">
    <source>
        <dbReference type="EMBL" id="PRY32404.1"/>
    </source>
</evidence>
<accession>A0A2T0SG53</accession>
<dbReference type="PRINTS" id="PR01438">
    <property type="entry name" value="UNVRSLSTRESS"/>
</dbReference>